<evidence type="ECO:0000313" key="1">
    <source>
        <dbReference type="EMBL" id="GBO09251.1"/>
    </source>
</evidence>
<accession>A0A4Y2UB40</accession>
<dbReference type="AlphaFoldDB" id="A0A4Y2UB40"/>
<comment type="caution">
    <text evidence="1">The sequence shown here is derived from an EMBL/GenBank/DDBJ whole genome shotgun (WGS) entry which is preliminary data.</text>
</comment>
<dbReference type="Proteomes" id="UP000499080">
    <property type="component" value="Unassembled WGS sequence"/>
</dbReference>
<dbReference type="EMBL" id="BGPR01034748">
    <property type="protein sequence ID" value="GBO09251.1"/>
    <property type="molecule type" value="Genomic_DNA"/>
</dbReference>
<dbReference type="PANTHER" id="PTHR46704:SF9">
    <property type="entry name" value="BHLH DOMAIN-CONTAINING PROTEIN"/>
    <property type="match status" value="1"/>
</dbReference>
<keyword evidence="2" id="KW-1185">Reference proteome</keyword>
<proteinExistence type="predicted"/>
<dbReference type="PANTHER" id="PTHR46704">
    <property type="entry name" value="CXC DOMAIN-CONTAINING PROTEIN-RELATED"/>
    <property type="match status" value="1"/>
</dbReference>
<protein>
    <submittedName>
        <fullName evidence="1">Uncharacterized protein</fullName>
    </submittedName>
</protein>
<dbReference type="OrthoDB" id="8060926at2759"/>
<organism evidence="1 2">
    <name type="scientific">Araneus ventricosus</name>
    <name type="common">Orbweaver spider</name>
    <name type="synonym">Epeira ventricosa</name>
    <dbReference type="NCBI Taxonomy" id="182803"/>
    <lineage>
        <taxon>Eukaryota</taxon>
        <taxon>Metazoa</taxon>
        <taxon>Ecdysozoa</taxon>
        <taxon>Arthropoda</taxon>
        <taxon>Chelicerata</taxon>
        <taxon>Arachnida</taxon>
        <taxon>Araneae</taxon>
        <taxon>Araneomorphae</taxon>
        <taxon>Entelegynae</taxon>
        <taxon>Araneoidea</taxon>
        <taxon>Araneidae</taxon>
        <taxon>Araneus</taxon>
    </lineage>
</organism>
<name>A0A4Y2UB40_ARAVE</name>
<reference evidence="1 2" key="1">
    <citation type="journal article" date="2019" name="Sci. Rep.">
        <title>Orb-weaving spider Araneus ventricosus genome elucidates the spidroin gene catalogue.</title>
        <authorList>
            <person name="Kono N."/>
            <person name="Nakamura H."/>
            <person name="Ohtoshi R."/>
            <person name="Moran D.A.P."/>
            <person name="Shinohara A."/>
            <person name="Yoshida Y."/>
            <person name="Fujiwara M."/>
            <person name="Mori M."/>
            <person name="Tomita M."/>
            <person name="Arakawa K."/>
        </authorList>
    </citation>
    <scope>NUCLEOTIDE SEQUENCE [LARGE SCALE GENOMIC DNA]</scope>
</reference>
<gene>
    <name evidence="1" type="ORF">AVEN_125383_1</name>
</gene>
<sequence length="455" mass="51159">MAGKEFLSRNRKELYQSRIKCDAMHTKNVRDSLLSFINSFNNKNEQFLNIVKGGIISDSIKNDIENAYAYGNKEFSTFINDRLVEKKIDLFHPIKYLKLKTFSDTGKSVQTSVKSENIALKASRKLLSRLLLVAKVKNLNLQDLMAFSLNPIPAALGNYDGSLVKTNKAKLMHFILGHQNTHLSITNISSNSTLIIDGMAMLHQLKSVPSTFGELARTLLKQLINTAIELNCTRVDFATDSYPDISIKHGERSRRSAVGEQLFKIASENQPIPKQWEKFLAFGVNKEAIITFLHQIWTSLPEELYKNIIFFIIHQTKCCSINNDAGNLNICDITDLHCDHEEADSRMLLHASHASKTYKNVIIKSCDTDILVIALSLGIKIDSSLCIFNDSQHKRNLISIADIYENLDKSVCEAMIGIHAFTGCDSVSAFKGKRKSSPVKLMMASNEYTKAFINL</sequence>
<evidence type="ECO:0000313" key="2">
    <source>
        <dbReference type="Proteomes" id="UP000499080"/>
    </source>
</evidence>